<evidence type="ECO:0000313" key="2">
    <source>
        <dbReference type="EMBL" id="QOR94267.1"/>
    </source>
</evidence>
<proteinExistence type="predicted"/>
<dbReference type="GeneID" id="59455060"/>
<gene>
    <name evidence="2" type="ORF">IMZ38_06540</name>
</gene>
<accession>A0A7M1URW9</accession>
<keyword evidence="1" id="KW-0472">Membrane</keyword>
<feature type="transmembrane region" description="Helical" evidence="1">
    <location>
        <begin position="12"/>
        <end position="34"/>
    </location>
</feature>
<dbReference type="RefSeq" id="WP_193436068.1">
    <property type="nucleotide sequence ID" value="NZ_CP063144.1"/>
</dbReference>
<reference evidence="2 3" key="1">
    <citation type="submission" date="2020-10" db="EMBL/GenBank/DDBJ databases">
        <title>Complete genome sequence of Thermosphaera aggregans strain 3507.</title>
        <authorList>
            <person name="Zayulina K.S."/>
            <person name="Elcheninov A.G."/>
            <person name="Toshchakov S.V."/>
            <person name="Kublanov I.V."/>
            <person name="Kochetkova T.V."/>
        </authorList>
    </citation>
    <scope>NUCLEOTIDE SEQUENCE [LARGE SCALE GENOMIC DNA]</scope>
    <source>
        <strain evidence="2 3">3507</strain>
    </source>
</reference>
<keyword evidence="3" id="KW-1185">Reference proteome</keyword>
<sequence>MVLSAEDKIVLLRLIAGVSYGFLVYLLGLLRIVSLKDLNTFAWTGAAILYAVTIFLTYRFYKPSKAFNLYLRGLLTYYASWLLTSYVLNEIYSIM</sequence>
<keyword evidence="1" id="KW-1133">Transmembrane helix</keyword>
<name>A0A7M1URW9_9CREN</name>
<dbReference type="KEGG" id="tcs:IMZ38_06540"/>
<evidence type="ECO:0000256" key="1">
    <source>
        <dbReference type="SAM" id="Phobius"/>
    </source>
</evidence>
<dbReference type="EMBL" id="CP063144">
    <property type="protein sequence ID" value="QOR94267.1"/>
    <property type="molecule type" value="Genomic_DNA"/>
</dbReference>
<feature type="transmembrane region" description="Helical" evidence="1">
    <location>
        <begin position="70"/>
        <end position="88"/>
    </location>
</feature>
<protein>
    <submittedName>
        <fullName evidence="2">Uncharacterized protein</fullName>
    </submittedName>
</protein>
<evidence type="ECO:0000313" key="3">
    <source>
        <dbReference type="Proteomes" id="UP000593766"/>
    </source>
</evidence>
<dbReference type="Proteomes" id="UP000593766">
    <property type="component" value="Chromosome"/>
</dbReference>
<dbReference type="AlphaFoldDB" id="A0A7M1URW9"/>
<feature type="transmembrane region" description="Helical" evidence="1">
    <location>
        <begin position="40"/>
        <end position="58"/>
    </location>
</feature>
<organism evidence="2 3">
    <name type="scientific">Thermosphaera chiliense</name>
    <dbReference type="NCBI Taxonomy" id="3402707"/>
    <lineage>
        <taxon>Archaea</taxon>
        <taxon>Thermoproteota</taxon>
        <taxon>Thermoprotei</taxon>
        <taxon>Desulfurococcales</taxon>
        <taxon>Desulfurococcaceae</taxon>
        <taxon>Thermosphaera</taxon>
    </lineage>
</organism>
<keyword evidence="1" id="KW-0812">Transmembrane</keyword>
<dbReference type="OrthoDB" id="377705at2157"/>